<name>A0A812CS20_ACAPH</name>
<organism evidence="3 4">
    <name type="scientific">Acanthosepion pharaonis</name>
    <name type="common">Pharaoh cuttlefish</name>
    <name type="synonym">Sepia pharaonis</name>
    <dbReference type="NCBI Taxonomy" id="158019"/>
    <lineage>
        <taxon>Eukaryota</taxon>
        <taxon>Metazoa</taxon>
        <taxon>Spiralia</taxon>
        <taxon>Lophotrochozoa</taxon>
        <taxon>Mollusca</taxon>
        <taxon>Cephalopoda</taxon>
        <taxon>Coleoidea</taxon>
        <taxon>Decapodiformes</taxon>
        <taxon>Sepiida</taxon>
        <taxon>Sepiina</taxon>
        <taxon>Sepiidae</taxon>
        <taxon>Acanthosepion</taxon>
    </lineage>
</organism>
<dbReference type="AlphaFoldDB" id="A0A812CS20"/>
<protein>
    <submittedName>
        <fullName evidence="3">Uncharacterized protein</fullName>
    </submittedName>
</protein>
<proteinExistence type="predicted"/>
<sequence>MLLLLLLLLSSSSPPPPSSSIHHPLHELFYFHLIFKSVLPVPTSFNFSFLFFQLPLSFFFCLTIYFCFSNSFSLPLHIFLFFHSLLSFSFLCLHSPSFFLFFIPFLLHYNLPVFFSQFSFNANSAIDYLQISVFSSHSYKVSKVLPKMVL</sequence>
<comment type="caution">
    <text evidence="3">The sequence shown here is derived from an EMBL/GenBank/DDBJ whole genome shotgun (WGS) entry which is preliminary data.</text>
</comment>
<gene>
    <name evidence="3" type="ORF">SPHA_39097</name>
</gene>
<keyword evidence="1" id="KW-1133">Transmembrane helix</keyword>
<feature type="transmembrane region" description="Helical" evidence="1">
    <location>
        <begin position="44"/>
        <end position="68"/>
    </location>
</feature>
<evidence type="ECO:0000313" key="3">
    <source>
        <dbReference type="EMBL" id="CAE1274776.1"/>
    </source>
</evidence>
<keyword evidence="1" id="KW-0812">Transmembrane</keyword>
<keyword evidence="1" id="KW-0472">Membrane</keyword>
<feature type="signal peptide" evidence="2">
    <location>
        <begin position="1"/>
        <end position="20"/>
    </location>
</feature>
<accession>A0A812CS20</accession>
<dbReference type="Proteomes" id="UP000597762">
    <property type="component" value="Unassembled WGS sequence"/>
</dbReference>
<dbReference type="EMBL" id="CAHIKZ030001802">
    <property type="protein sequence ID" value="CAE1274776.1"/>
    <property type="molecule type" value="Genomic_DNA"/>
</dbReference>
<keyword evidence="2" id="KW-0732">Signal</keyword>
<evidence type="ECO:0000313" key="4">
    <source>
        <dbReference type="Proteomes" id="UP000597762"/>
    </source>
</evidence>
<keyword evidence="4" id="KW-1185">Reference proteome</keyword>
<evidence type="ECO:0000256" key="1">
    <source>
        <dbReference type="SAM" id="Phobius"/>
    </source>
</evidence>
<feature type="chain" id="PRO_5032946852" evidence="2">
    <location>
        <begin position="21"/>
        <end position="150"/>
    </location>
</feature>
<reference evidence="3" key="1">
    <citation type="submission" date="2021-01" db="EMBL/GenBank/DDBJ databases">
        <authorList>
            <person name="Li R."/>
            <person name="Bekaert M."/>
        </authorList>
    </citation>
    <scope>NUCLEOTIDE SEQUENCE</scope>
    <source>
        <strain evidence="3">Farmed</strain>
    </source>
</reference>
<evidence type="ECO:0000256" key="2">
    <source>
        <dbReference type="SAM" id="SignalP"/>
    </source>
</evidence>
<feature type="transmembrane region" description="Helical" evidence="1">
    <location>
        <begin position="80"/>
        <end position="107"/>
    </location>
</feature>